<dbReference type="InterPro" id="IPR052895">
    <property type="entry name" value="HetReg/Transcr_Mod"/>
</dbReference>
<organism evidence="3 4">
    <name type="scientific">Glonium stellatum</name>
    <dbReference type="NCBI Taxonomy" id="574774"/>
    <lineage>
        <taxon>Eukaryota</taxon>
        <taxon>Fungi</taxon>
        <taxon>Dikarya</taxon>
        <taxon>Ascomycota</taxon>
        <taxon>Pezizomycotina</taxon>
        <taxon>Dothideomycetes</taxon>
        <taxon>Pleosporomycetidae</taxon>
        <taxon>Gloniales</taxon>
        <taxon>Gloniaceae</taxon>
        <taxon>Glonium</taxon>
    </lineage>
</organism>
<dbReference type="PANTHER" id="PTHR24148">
    <property type="entry name" value="ANKYRIN REPEAT DOMAIN-CONTAINING PROTEIN 39 HOMOLOG-RELATED"/>
    <property type="match status" value="1"/>
</dbReference>
<feature type="region of interest" description="Disordered" evidence="1">
    <location>
        <begin position="1"/>
        <end position="42"/>
    </location>
</feature>
<dbReference type="OrthoDB" id="3553147at2759"/>
<dbReference type="Pfam" id="PF26639">
    <property type="entry name" value="Het-6_barrel"/>
    <property type="match status" value="1"/>
</dbReference>
<name>A0A8E2EYG4_9PEZI</name>
<accession>A0A8E2EYG4</accession>
<protein>
    <submittedName>
        <fullName evidence="3">HET-domain-containing protein</fullName>
    </submittedName>
</protein>
<dbReference type="EMBL" id="KV749910">
    <property type="protein sequence ID" value="OCL07227.1"/>
    <property type="molecule type" value="Genomic_DNA"/>
</dbReference>
<evidence type="ECO:0000259" key="2">
    <source>
        <dbReference type="Pfam" id="PF06985"/>
    </source>
</evidence>
<evidence type="ECO:0000313" key="3">
    <source>
        <dbReference type="EMBL" id="OCL07227.1"/>
    </source>
</evidence>
<feature type="domain" description="Heterokaryon incompatibility" evidence="2">
    <location>
        <begin position="86"/>
        <end position="249"/>
    </location>
</feature>
<dbReference type="PANTHER" id="PTHR24148:SF73">
    <property type="entry name" value="HET DOMAIN PROTEIN (AFU_ORTHOLOGUE AFUA_8G01020)"/>
    <property type="match status" value="1"/>
</dbReference>
<gene>
    <name evidence="3" type="ORF">AOQ84DRAFT_295437</name>
</gene>
<keyword evidence="4" id="KW-1185">Reference proteome</keyword>
<dbReference type="AlphaFoldDB" id="A0A8E2EYG4"/>
<reference evidence="3 4" key="1">
    <citation type="journal article" date="2016" name="Nat. Commun.">
        <title>Ectomycorrhizal ecology is imprinted in the genome of the dominant symbiotic fungus Cenococcum geophilum.</title>
        <authorList>
            <consortium name="DOE Joint Genome Institute"/>
            <person name="Peter M."/>
            <person name="Kohler A."/>
            <person name="Ohm R.A."/>
            <person name="Kuo A."/>
            <person name="Krutzmann J."/>
            <person name="Morin E."/>
            <person name="Arend M."/>
            <person name="Barry K.W."/>
            <person name="Binder M."/>
            <person name="Choi C."/>
            <person name="Clum A."/>
            <person name="Copeland A."/>
            <person name="Grisel N."/>
            <person name="Haridas S."/>
            <person name="Kipfer T."/>
            <person name="LaButti K."/>
            <person name="Lindquist E."/>
            <person name="Lipzen A."/>
            <person name="Maire R."/>
            <person name="Meier B."/>
            <person name="Mihaltcheva S."/>
            <person name="Molinier V."/>
            <person name="Murat C."/>
            <person name="Poggeler S."/>
            <person name="Quandt C.A."/>
            <person name="Sperisen C."/>
            <person name="Tritt A."/>
            <person name="Tisserant E."/>
            <person name="Crous P.W."/>
            <person name="Henrissat B."/>
            <person name="Nehls U."/>
            <person name="Egli S."/>
            <person name="Spatafora J.W."/>
            <person name="Grigoriev I.V."/>
            <person name="Martin F.M."/>
        </authorList>
    </citation>
    <scope>NUCLEOTIDE SEQUENCE [LARGE SCALE GENOMIC DNA]</scope>
    <source>
        <strain evidence="3 4">CBS 207.34</strain>
    </source>
</reference>
<sequence>MLAENESAVTGNTQGRETNQTRKKREEVEEVLPKTPNPRFDHQLDEASHEIRLLELLPIRDGHSLEGGPQVQCKIRYASSNDNEDYTALSYVWGDPNETLPILVDSHVFQVTKNLEAALRQLQSNEVRILWVDALCIDQKNHQEKNHQVQNMRFIYQRAAQVLVWLGVAHYDSDIAIEHLKWLGKAAQSCGIQNLRESVLNKLRPSKLEKIENHVTDVANRMISQEIQMSAIFRLCRRPWWRRVWVIQEAVLAKSATVVCGTQSAPWPELCAAFMLISAVYRLGMAKNILTVNLRSQLSNCIWLTRPVLKIFTKISKHTQGASIGNIFSYSCIQTKLHASDPKDRLYGLLGLMAEEHRTKITVDYSLTSRQVFSQAAGLILEQQGPEALSWCVRAYCKYEDDLPSWVPDWTCPILSPINYPRSNSYYSPSGTLEKRSAGLSISQPDHILRLNGIWVDTIKSTNSNFPQTISLIDRKLPVVFRKWIEDTRLILPAESGVYQTAAEIEEALWRTPIMDAASAGRLRAGEEEERAYRVLVGAQETPKDFNGDPLGWRIEHSSRYRLSLGIQARRIFVSRTGYIGLGHANVRAGDHIFIFLGAPTPFVLRRGENGQHQLISDAYVHGIMDGEFIKQDPNIERVELY</sequence>
<evidence type="ECO:0000313" key="4">
    <source>
        <dbReference type="Proteomes" id="UP000250140"/>
    </source>
</evidence>
<proteinExistence type="predicted"/>
<dbReference type="Pfam" id="PF06985">
    <property type="entry name" value="HET"/>
    <property type="match status" value="1"/>
</dbReference>
<feature type="compositionally biased region" description="Polar residues" evidence="1">
    <location>
        <begin position="7"/>
        <end position="18"/>
    </location>
</feature>
<dbReference type="Proteomes" id="UP000250140">
    <property type="component" value="Unassembled WGS sequence"/>
</dbReference>
<evidence type="ECO:0000256" key="1">
    <source>
        <dbReference type="SAM" id="MobiDB-lite"/>
    </source>
</evidence>
<dbReference type="InterPro" id="IPR010730">
    <property type="entry name" value="HET"/>
</dbReference>